<name>A0A059T3X3_9NEOP</name>
<evidence type="ECO:0000256" key="19">
    <source>
        <dbReference type="SAM" id="Phobius"/>
    </source>
</evidence>
<dbReference type="PANTHER" id="PTHR46552:SF1">
    <property type="entry name" value="NADH-UBIQUINONE OXIDOREDUCTASE CHAIN 2"/>
    <property type="match status" value="1"/>
</dbReference>
<evidence type="ECO:0000256" key="5">
    <source>
        <dbReference type="ARBA" id="ARBA00021008"/>
    </source>
</evidence>
<feature type="transmembrane region" description="Helical" evidence="19">
    <location>
        <begin position="324"/>
        <end position="343"/>
    </location>
</feature>
<evidence type="ECO:0000256" key="18">
    <source>
        <dbReference type="ARBA" id="ARBA00049551"/>
    </source>
</evidence>
<reference evidence="21" key="2">
    <citation type="journal article" date="2014" name="Parasit. Vectors">
        <title>Variation in mitochondrial minichromosome composition between blood-sucking lice of the genus Haematopinus that infest horses and pigs.</title>
        <authorList>
            <person name="Song S.D."/>
            <person name="Barker S.C."/>
            <person name="Shao R."/>
        </authorList>
    </citation>
    <scope>NUCLEOTIDE SEQUENCE</scope>
    <source>
        <strain evidence="21">B2448</strain>
    </source>
</reference>
<evidence type="ECO:0000256" key="4">
    <source>
        <dbReference type="ARBA" id="ARBA00012944"/>
    </source>
</evidence>
<evidence type="ECO:0000256" key="14">
    <source>
        <dbReference type="ARBA" id="ARBA00023075"/>
    </source>
</evidence>
<evidence type="ECO:0000256" key="2">
    <source>
        <dbReference type="ARBA" id="ARBA00004448"/>
    </source>
</evidence>
<evidence type="ECO:0000256" key="6">
    <source>
        <dbReference type="ARBA" id="ARBA00022448"/>
    </source>
</evidence>
<comment type="subcellular location">
    <subcellularLocation>
        <location evidence="2">Mitochondrion inner membrane</location>
        <topology evidence="2">Multi-pass membrane protein</topology>
    </subcellularLocation>
</comment>
<feature type="transmembrane region" description="Helical" evidence="19">
    <location>
        <begin position="252"/>
        <end position="272"/>
    </location>
</feature>
<dbReference type="GO" id="GO:0008137">
    <property type="term" value="F:NADH dehydrogenase (ubiquinone) activity"/>
    <property type="evidence" value="ECO:0007669"/>
    <property type="project" value="UniProtKB-EC"/>
</dbReference>
<dbReference type="GO" id="GO:0006120">
    <property type="term" value="P:mitochondrial electron transport, NADH to ubiquinone"/>
    <property type="evidence" value="ECO:0007669"/>
    <property type="project" value="TreeGrafter"/>
</dbReference>
<evidence type="ECO:0000256" key="11">
    <source>
        <dbReference type="ARBA" id="ARBA00022982"/>
    </source>
</evidence>
<protein>
    <recommendedName>
        <fullName evidence="5">NADH-ubiquinone oxidoreductase chain 2</fullName>
        <ecNumber evidence="4">7.1.1.2</ecNumber>
    </recommendedName>
    <alternativeName>
        <fullName evidence="17">NADH dehydrogenase subunit 2</fullName>
    </alternativeName>
</protein>
<evidence type="ECO:0000256" key="17">
    <source>
        <dbReference type="ARBA" id="ARBA00031028"/>
    </source>
</evidence>
<accession>A0A059T3X3</accession>
<keyword evidence="12 19" id="KW-1133">Transmembrane helix</keyword>
<evidence type="ECO:0000256" key="9">
    <source>
        <dbReference type="ARBA" id="ARBA00022792"/>
    </source>
</evidence>
<keyword evidence="9" id="KW-0999">Mitochondrion inner membrane</keyword>
<reference evidence="21" key="1">
    <citation type="submission" date="2013-12" db="EMBL/GenBank/DDBJ databases">
        <authorList>
            <person name="Song S."/>
            <person name="Barker S."/>
            <person name="Shao R."/>
        </authorList>
    </citation>
    <scope>NUCLEOTIDE SEQUENCE</scope>
    <source>
        <strain evidence="21">B2448</strain>
    </source>
</reference>
<organism evidence="21">
    <name type="scientific">Haematopinus asini</name>
    <dbReference type="NCBI Taxonomy" id="1461129"/>
    <lineage>
        <taxon>Eukaryota</taxon>
        <taxon>Metazoa</taxon>
        <taxon>Ecdysozoa</taxon>
        <taxon>Arthropoda</taxon>
        <taxon>Hexapoda</taxon>
        <taxon>Insecta</taxon>
        <taxon>Pterygota</taxon>
        <taxon>Neoptera</taxon>
        <taxon>Paraneoptera</taxon>
        <taxon>Psocodea</taxon>
        <taxon>Troctomorpha</taxon>
        <taxon>Phthiraptera</taxon>
        <taxon>Anoplura</taxon>
        <taxon>Haematopinidae</taxon>
        <taxon>Haematopinus</taxon>
    </lineage>
</organism>
<dbReference type="EMBL" id="KF939324">
    <property type="protein sequence ID" value="AHJ39837.1"/>
    <property type="molecule type" value="Genomic_DNA"/>
</dbReference>
<proteinExistence type="inferred from homology"/>
<keyword evidence="6" id="KW-0813">Transport</keyword>
<evidence type="ECO:0000256" key="8">
    <source>
        <dbReference type="ARBA" id="ARBA00022692"/>
    </source>
</evidence>
<feature type="transmembrane region" description="Helical" evidence="19">
    <location>
        <begin position="284"/>
        <end position="303"/>
    </location>
</feature>
<keyword evidence="10" id="KW-1278">Translocase</keyword>
<evidence type="ECO:0000256" key="13">
    <source>
        <dbReference type="ARBA" id="ARBA00023027"/>
    </source>
</evidence>
<keyword evidence="13" id="KW-0520">NAD</keyword>
<dbReference type="GO" id="GO:0005743">
    <property type="term" value="C:mitochondrial inner membrane"/>
    <property type="evidence" value="ECO:0007669"/>
    <property type="project" value="UniProtKB-SubCell"/>
</dbReference>
<feature type="transmembrane region" description="Helical" evidence="19">
    <location>
        <begin position="12"/>
        <end position="32"/>
    </location>
</feature>
<evidence type="ECO:0000256" key="1">
    <source>
        <dbReference type="ARBA" id="ARBA00003257"/>
    </source>
</evidence>
<dbReference type="EC" id="7.1.1.2" evidence="4"/>
<evidence type="ECO:0000256" key="7">
    <source>
        <dbReference type="ARBA" id="ARBA00022660"/>
    </source>
</evidence>
<keyword evidence="7" id="KW-0679">Respiratory chain</keyword>
<geneLocation type="mitochondrion" evidence="21"/>
<keyword evidence="11" id="KW-0249">Electron transport</keyword>
<dbReference type="PANTHER" id="PTHR46552">
    <property type="entry name" value="NADH-UBIQUINONE OXIDOREDUCTASE CHAIN 2"/>
    <property type="match status" value="1"/>
</dbReference>
<evidence type="ECO:0000256" key="16">
    <source>
        <dbReference type="ARBA" id="ARBA00023136"/>
    </source>
</evidence>
<evidence type="ECO:0000259" key="20">
    <source>
        <dbReference type="Pfam" id="PF00361"/>
    </source>
</evidence>
<evidence type="ECO:0000256" key="3">
    <source>
        <dbReference type="ARBA" id="ARBA00007012"/>
    </source>
</evidence>
<feature type="transmembrane region" description="Helical" evidence="19">
    <location>
        <begin position="213"/>
        <end position="231"/>
    </location>
</feature>
<feature type="transmembrane region" description="Helical" evidence="19">
    <location>
        <begin position="38"/>
        <end position="58"/>
    </location>
</feature>
<comment type="catalytic activity">
    <reaction evidence="18">
        <text>a ubiquinone + NADH + 5 H(+)(in) = a ubiquinol + NAD(+) + 4 H(+)(out)</text>
        <dbReference type="Rhea" id="RHEA:29091"/>
        <dbReference type="Rhea" id="RHEA-COMP:9565"/>
        <dbReference type="Rhea" id="RHEA-COMP:9566"/>
        <dbReference type="ChEBI" id="CHEBI:15378"/>
        <dbReference type="ChEBI" id="CHEBI:16389"/>
        <dbReference type="ChEBI" id="CHEBI:17976"/>
        <dbReference type="ChEBI" id="CHEBI:57540"/>
        <dbReference type="ChEBI" id="CHEBI:57945"/>
        <dbReference type="EC" id="7.1.1.2"/>
    </reaction>
</comment>
<keyword evidence="15 21" id="KW-0496">Mitochondrion</keyword>
<comment type="similarity">
    <text evidence="3">Belongs to the complex I subunit 2 family.</text>
</comment>
<comment type="function">
    <text evidence="1">Core subunit of the mitochondrial membrane respiratory chain NADH dehydrogenase (Complex I) that is believed to belong to the minimal assembly required for catalysis. Complex I functions in the transfer of electrons from NADH to the respiratory chain. The immediate electron acceptor for the enzyme is believed to be ubiquinone.</text>
</comment>
<dbReference type="AlphaFoldDB" id="A0A059T3X3"/>
<sequence length="344" mass="39198">MRFEDILKICIVITWKSLILTMFVVLMGWGAVMTLGSWSWWGAWFGMELTSFFFIPFLGYGKLGSLGFNLWEYFMIQSVGSGVYILGMVLHPQSSLMLLSFDSFLNFVSMLGVLLKLGMPPFHWWSLLLVDLLNWKEFFVFSSLLKIPPVVVMLNLCALDVLFVILLMFVVLLVVVQGAVEASLRRFVAYSSMVNLMWVMLGGLVSFKSSLCFMVLYFLLLALFCAMMHMNSVSTVSSMCYSNLSDSKLDQMVFLFLMWSLMGFPPTLGFLFKLDILASLWEGVGVALASFVAFLSVVLLPIYMQFMYKVSLVSFFHLPTNRLGLHWSNYLLVILISTTFFFLI</sequence>
<evidence type="ECO:0000256" key="12">
    <source>
        <dbReference type="ARBA" id="ARBA00022989"/>
    </source>
</evidence>
<feature type="transmembrane region" description="Helical" evidence="19">
    <location>
        <begin position="151"/>
        <end position="175"/>
    </location>
</feature>
<evidence type="ECO:0000313" key="21">
    <source>
        <dbReference type="EMBL" id="AHJ39837.1"/>
    </source>
</evidence>
<feature type="transmembrane region" description="Helical" evidence="19">
    <location>
        <begin position="187"/>
        <end position="207"/>
    </location>
</feature>
<dbReference type="InterPro" id="IPR050175">
    <property type="entry name" value="Complex_I_Subunit_2"/>
</dbReference>
<feature type="transmembrane region" description="Helical" evidence="19">
    <location>
        <begin position="70"/>
        <end position="90"/>
    </location>
</feature>
<dbReference type="Pfam" id="PF00361">
    <property type="entry name" value="Proton_antipo_M"/>
    <property type="match status" value="1"/>
</dbReference>
<keyword evidence="16 19" id="KW-0472">Membrane</keyword>
<dbReference type="InterPro" id="IPR001750">
    <property type="entry name" value="ND/Mrp_TM"/>
</dbReference>
<keyword evidence="14" id="KW-0830">Ubiquinone</keyword>
<keyword evidence="8 19" id="KW-0812">Transmembrane</keyword>
<feature type="domain" description="NADH:quinone oxidoreductase/Mrp antiporter transmembrane" evidence="20">
    <location>
        <begin position="102"/>
        <end position="297"/>
    </location>
</feature>
<evidence type="ECO:0000256" key="10">
    <source>
        <dbReference type="ARBA" id="ARBA00022967"/>
    </source>
</evidence>
<gene>
    <name evidence="21" type="primary">nad2</name>
</gene>
<evidence type="ECO:0000256" key="15">
    <source>
        <dbReference type="ARBA" id="ARBA00023128"/>
    </source>
</evidence>